<organism evidence="4 5">
    <name type="scientific">Giardia muris</name>
    <dbReference type="NCBI Taxonomy" id="5742"/>
    <lineage>
        <taxon>Eukaryota</taxon>
        <taxon>Metamonada</taxon>
        <taxon>Diplomonadida</taxon>
        <taxon>Hexamitidae</taxon>
        <taxon>Giardiinae</taxon>
        <taxon>Giardia</taxon>
    </lineage>
</organism>
<evidence type="ECO:0000313" key="4">
    <source>
        <dbReference type="EMBL" id="TNJ27107.1"/>
    </source>
</evidence>
<accession>A0A4Z1T257</accession>
<dbReference type="CDD" id="cd04369">
    <property type="entry name" value="Bromodomain"/>
    <property type="match status" value="1"/>
</dbReference>
<dbReference type="Proteomes" id="UP000315496">
    <property type="component" value="Chromosome 4"/>
</dbReference>
<dbReference type="VEuPathDB" id="GiardiaDB:GMRT_12813"/>
<feature type="domain" description="Bromo" evidence="3">
    <location>
        <begin position="38"/>
        <end position="118"/>
    </location>
</feature>
<name>A0A4Z1T257_GIAMU</name>
<evidence type="ECO:0000256" key="2">
    <source>
        <dbReference type="PROSITE-ProRule" id="PRU00035"/>
    </source>
</evidence>
<dbReference type="Pfam" id="PF00439">
    <property type="entry name" value="Bromodomain"/>
    <property type="match status" value="1"/>
</dbReference>
<evidence type="ECO:0000259" key="3">
    <source>
        <dbReference type="PROSITE" id="PS50014"/>
    </source>
</evidence>
<dbReference type="AlphaFoldDB" id="A0A4Z1T257"/>
<dbReference type="SUPFAM" id="SSF47370">
    <property type="entry name" value="Bromodomain"/>
    <property type="match status" value="1"/>
</dbReference>
<keyword evidence="5" id="KW-1185">Reference proteome</keyword>
<reference evidence="4 5" key="1">
    <citation type="submission" date="2019-05" db="EMBL/GenBank/DDBJ databases">
        <title>The compact genome of Giardia muris reveals important steps in the evolution of intestinal protozoan parasites.</title>
        <authorList>
            <person name="Xu F."/>
            <person name="Jimenez-Gonzalez A."/>
            <person name="Einarsson E."/>
            <person name="Astvaldsson A."/>
            <person name="Peirasmaki D."/>
            <person name="Eckmann L."/>
            <person name="Andersson J.O."/>
            <person name="Svard S.G."/>
            <person name="Jerlstrom-Hultqvist J."/>
        </authorList>
    </citation>
    <scope>NUCLEOTIDE SEQUENCE [LARGE SCALE GENOMIC DNA]</scope>
    <source>
        <strain evidence="4 5">Roberts-Thomson</strain>
    </source>
</reference>
<sequence>MDIDTLIRVAILDYMYCPITATGVEARNAEWYLRLLERDTLVNATFSQTLDEDPVYMAKEHRPLLDRYHSVIARPVAFSTIRRGLAAGAYDFIGSFLYDLLLISSNCRQFNASDLQLLTLADRYEDIIWRGVIELLRPWIIERLGLLKNTSGPERTLGHTEKAGLDYQLPLRPLVNETEYASILAQLNDTSTLYLRGSYQAVADNVFKDVREIFCVTDTAAPRPQRTHLFLLSHAIEKLSPEKRTHLFELLPLPKNSSPRDCLHLDLKELPSKDFWAFYARALDMARLQPYESLQTHLKKKLDLLSGTTSPKRVKTEPTSLDRPLTGSLMNATTLTF</sequence>
<keyword evidence="1 2" id="KW-0103">Bromodomain</keyword>
<comment type="caution">
    <text evidence="4">The sequence shown here is derived from an EMBL/GenBank/DDBJ whole genome shotgun (WGS) entry which is preliminary data.</text>
</comment>
<dbReference type="InterPro" id="IPR001487">
    <property type="entry name" value="Bromodomain"/>
</dbReference>
<gene>
    <name evidence="4" type="ORF">GMRT_12813</name>
</gene>
<evidence type="ECO:0000313" key="5">
    <source>
        <dbReference type="Proteomes" id="UP000315496"/>
    </source>
</evidence>
<dbReference type="EMBL" id="VDLU01000004">
    <property type="protein sequence ID" value="TNJ27107.1"/>
    <property type="molecule type" value="Genomic_DNA"/>
</dbReference>
<proteinExistence type="predicted"/>
<protein>
    <submittedName>
        <fullName evidence="4">Bromodomain-containing protein</fullName>
    </submittedName>
</protein>
<dbReference type="InterPro" id="IPR036427">
    <property type="entry name" value="Bromodomain-like_sf"/>
</dbReference>
<dbReference type="PRINTS" id="PR00503">
    <property type="entry name" value="BROMODOMAIN"/>
</dbReference>
<dbReference type="PROSITE" id="PS50014">
    <property type="entry name" value="BROMODOMAIN_2"/>
    <property type="match status" value="1"/>
</dbReference>
<dbReference type="Gene3D" id="1.20.920.10">
    <property type="entry name" value="Bromodomain-like"/>
    <property type="match status" value="1"/>
</dbReference>
<evidence type="ECO:0000256" key="1">
    <source>
        <dbReference type="ARBA" id="ARBA00023117"/>
    </source>
</evidence>